<dbReference type="GO" id="GO:0005730">
    <property type="term" value="C:nucleolus"/>
    <property type="evidence" value="ECO:0007669"/>
    <property type="project" value="TreeGrafter"/>
</dbReference>
<proteinExistence type="inferred from homology"/>
<dbReference type="PANTHER" id="PTHR14369:SF0">
    <property type="entry name" value="SURFEIT LOCUS PROTEIN 6"/>
    <property type="match status" value="1"/>
</dbReference>
<feature type="compositionally biased region" description="Basic and acidic residues" evidence="4">
    <location>
        <begin position="336"/>
        <end position="363"/>
    </location>
</feature>
<dbReference type="Proteomes" id="UP000242525">
    <property type="component" value="Unassembled WGS sequence"/>
</dbReference>
<evidence type="ECO:0000259" key="5">
    <source>
        <dbReference type="Pfam" id="PF04935"/>
    </source>
</evidence>
<feature type="region of interest" description="Disordered" evidence="4">
    <location>
        <begin position="322"/>
        <end position="394"/>
    </location>
</feature>
<dbReference type="PANTHER" id="PTHR14369">
    <property type="entry name" value="SURFEIT LOCUS PROTEIN 6"/>
    <property type="match status" value="1"/>
</dbReference>
<organism evidence="6 7">
    <name type="scientific">Geotrichum candidum</name>
    <name type="common">Oospora lactis</name>
    <name type="synonym">Dipodascus geotrichum</name>
    <dbReference type="NCBI Taxonomy" id="1173061"/>
    <lineage>
        <taxon>Eukaryota</taxon>
        <taxon>Fungi</taxon>
        <taxon>Dikarya</taxon>
        <taxon>Ascomycota</taxon>
        <taxon>Saccharomycotina</taxon>
        <taxon>Dipodascomycetes</taxon>
        <taxon>Dipodascales</taxon>
        <taxon>Dipodascaceae</taxon>
        <taxon>Geotrichum</taxon>
    </lineage>
</organism>
<dbReference type="InterPro" id="IPR007019">
    <property type="entry name" value="SURF6"/>
</dbReference>
<dbReference type="Pfam" id="PF04935">
    <property type="entry name" value="SURF6"/>
    <property type="match status" value="1"/>
</dbReference>
<feature type="region of interest" description="Disordered" evidence="4">
    <location>
        <begin position="20"/>
        <end position="235"/>
    </location>
</feature>
<dbReference type="GO" id="GO:0003723">
    <property type="term" value="F:RNA binding"/>
    <property type="evidence" value="ECO:0007669"/>
    <property type="project" value="TreeGrafter"/>
</dbReference>
<feature type="compositionally biased region" description="Basic residues" evidence="4">
    <location>
        <begin position="322"/>
        <end position="335"/>
    </location>
</feature>
<dbReference type="GO" id="GO:0042274">
    <property type="term" value="P:ribosomal small subunit biogenesis"/>
    <property type="evidence" value="ECO:0007669"/>
    <property type="project" value="TreeGrafter"/>
</dbReference>
<feature type="compositionally biased region" description="Basic residues" evidence="4">
    <location>
        <begin position="364"/>
        <end position="375"/>
    </location>
</feature>
<dbReference type="OrthoDB" id="444809at2759"/>
<evidence type="ECO:0000313" key="7">
    <source>
        <dbReference type="Proteomes" id="UP000242525"/>
    </source>
</evidence>
<feature type="compositionally biased region" description="Basic and acidic residues" evidence="4">
    <location>
        <begin position="46"/>
        <end position="67"/>
    </location>
</feature>
<accession>A0A0J9X919</accession>
<dbReference type="STRING" id="1173061.A0A0J9X919"/>
<protein>
    <submittedName>
        <fullName evidence="6">Similar to Saccharomyces cerevisiae YKL082C RRP14 Essential protein, constituent of 66S pre-ribosomal particles</fullName>
    </submittedName>
</protein>
<reference evidence="6" key="1">
    <citation type="submission" date="2014-03" db="EMBL/GenBank/DDBJ databases">
        <authorList>
            <person name="Casaregola S."/>
        </authorList>
    </citation>
    <scope>NUCLEOTIDE SEQUENCE [LARGE SCALE GENOMIC DNA]</scope>
    <source>
        <strain evidence="6">CLIB 918</strain>
    </source>
</reference>
<feature type="compositionally biased region" description="Basic and acidic residues" evidence="4">
    <location>
        <begin position="183"/>
        <end position="204"/>
    </location>
</feature>
<comment type="subcellular location">
    <subcellularLocation>
        <location evidence="1">Nucleus</location>
    </subcellularLocation>
</comment>
<evidence type="ECO:0000256" key="4">
    <source>
        <dbReference type="SAM" id="MobiDB-lite"/>
    </source>
</evidence>
<gene>
    <name evidence="6" type="ORF">BN980_GECA05s04850g</name>
</gene>
<evidence type="ECO:0000256" key="3">
    <source>
        <dbReference type="ARBA" id="ARBA00023242"/>
    </source>
</evidence>
<feature type="compositionally biased region" description="Basic residues" evidence="4">
    <location>
        <begin position="382"/>
        <end position="394"/>
    </location>
</feature>
<dbReference type="AlphaFoldDB" id="A0A0J9X919"/>
<dbReference type="GO" id="GO:0042273">
    <property type="term" value="P:ribosomal large subunit biogenesis"/>
    <property type="evidence" value="ECO:0007669"/>
    <property type="project" value="TreeGrafter"/>
</dbReference>
<comment type="caution">
    <text evidence="6">The sequence shown here is derived from an EMBL/GenBank/DDBJ whole genome shotgun (WGS) entry which is preliminary data.</text>
</comment>
<evidence type="ECO:0000313" key="6">
    <source>
        <dbReference type="EMBL" id="CDO53638.1"/>
    </source>
</evidence>
<dbReference type="InterPro" id="IPR029190">
    <property type="entry name" value="Rrp14/SURF6_C"/>
</dbReference>
<keyword evidence="7" id="KW-1185">Reference proteome</keyword>
<feature type="compositionally biased region" description="Basic residues" evidence="4">
    <location>
        <begin position="32"/>
        <end position="45"/>
    </location>
</feature>
<keyword evidence="3" id="KW-0539">Nucleus</keyword>
<evidence type="ECO:0000256" key="2">
    <source>
        <dbReference type="ARBA" id="ARBA00005904"/>
    </source>
</evidence>
<feature type="compositionally biased region" description="Acidic residues" evidence="4">
    <location>
        <begin position="215"/>
        <end position="235"/>
    </location>
</feature>
<feature type="compositionally biased region" description="Basic and acidic residues" evidence="4">
    <location>
        <begin position="150"/>
        <end position="159"/>
    </location>
</feature>
<sequence>MSDDLVERLKLHSNAFDGLLSLLPEGDDTALLKKKTKNKKKKKPAKKADDNDDKKEVAKAVPQEKKQPAKTVTKTPAKEQAAPVKKAEKKSTKAPAKEQSAPVKKTEKKTVKAPATKIAKETIVAEEAKEDSADEASEKEESVPALPTKSDPKKLEELRLQLSSRIQEMREKRKAPGTTVKGAPKDRKTAVEARQQRKQKEKEKRALKRKRAEAELDDEDDEESDEELADEITEDDNTVFSQVIFQDGGKASRDFKDVKVKKTKGPRDLVGQLKHIEAKKAKLESLDSEKRASIEIKTKWSRALALAEGEKVRDDEKLLRKAIKRQTKDKKKSAKTWKERQETVKKNIDDKQKKREDNIAAKRERNKLKSKKAKQKAGVIGRGRKPSKKRVKRN</sequence>
<feature type="domain" description="Ribosomal RNA-processing protein 14/surfeit locus protein 6 C-terminal" evidence="5">
    <location>
        <begin position="185"/>
        <end position="372"/>
    </location>
</feature>
<comment type="similarity">
    <text evidence="2">Belongs to the SURF6 family.</text>
</comment>
<name>A0A0J9X919_GEOCN</name>
<dbReference type="GO" id="GO:0003677">
    <property type="term" value="F:DNA binding"/>
    <property type="evidence" value="ECO:0007669"/>
    <property type="project" value="TreeGrafter"/>
</dbReference>
<evidence type="ECO:0000256" key="1">
    <source>
        <dbReference type="ARBA" id="ARBA00004123"/>
    </source>
</evidence>
<dbReference type="EMBL" id="CCBN010000005">
    <property type="protein sequence ID" value="CDO53638.1"/>
    <property type="molecule type" value="Genomic_DNA"/>
</dbReference>